<dbReference type="Proteomes" id="UP000001822">
    <property type="component" value="Chromosome"/>
</dbReference>
<proteinExistence type="predicted"/>
<feature type="domain" description="Nitrite/Sulfite reductase ferredoxin-like" evidence="8">
    <location>
        <begin position="55"/>
        <end position="122"/>
    </location>
</feature>
<keyword evidence="10" id="KW-1185">Reference proteome</keyword>
<keyword evidence="4 9" id="KW-0560">Oxidoreductase</keyword>
<evidence type="ECO:0000256" key="2">
    <source>
        <dbReference type="ARBA" id="ARBA00022617"/>
    </source>
</evidence>
<evidence type="ECO:0000256" key="5">
    <source>
        <dbReference type="ARBA" id="ARBA00023004"/>
    </source>
</evidence>
<keyword evidence="1" id="KW-0004">4Fe-4S</keyword>
<dbReference type="Gene3D" id="3.90.480.10">
    <property type="entry name" value="Sulfite Reductase Hemoprotein,Domain 2"/>
    <property type="match status" value="1"/>
</dbReference>
<evidence type="ECO:0000259" key="8">
    <source>
        <dbReference type="Pfam" id="PF03460"/>
    </source>
</evidence>
<accession>A0A6N4STW3</accession>
<dbReference type="GO" id="GO:0004783">
    <property type="term" value="F:sulfite reductase (NADPH) activity"/>
    <property type="evidence" value="ECO:0007669"/>
    <property type="project" value="UniProtKB-EC"/>
</dbReference>
<evidence type="ECO:0000256" key="3">
    <source>
        <dbReference type="ARBA" id="ARBA00022723"/>
    </source>
</evidence>
<keyword evidence="6" id="KW-0411">Iron-sulfur</keyword>
<reference evidence="9 10" key="1">
    <citation type="journal article" date="2007" name="Appl. Environ. Microbiol.">
        <title>Genome sequence of the cellulolytic gliding bacterium Cytophaga hutchinsonii.</title>
        <authorList>
            <person name="Xie G."/>
            <person name="Bruce D.C."/>
            <person name="Challacombe J.F."/>
            <person name="Chertkov O."/>
            <person name="Detter J.C."/>
            <person name="Gilna P."/>
            <person name="Han C.S."/>
            <person name="Lucas S."/>
            <person name="Misra M."/>
            <person name="Myers G.L."/>
            <person name="Richardson P."/>
            <person name="Tapia R."/>
            <person name="Thayer N."/>
            <person name="Thompson L.S."/>
            <person name="Brettin T.S."/>
            <person name="Henrissat B."/>
            <person name="Wilson D.B."/>
            <person name="McBride M.J."/>
        </authorList>
    </citation>
    <scope>NUCLEOTIDE SEQUENCE [LARGE SCALE GENOMIC DNA]</scope>
    <source>
        <strain evidence="10">ATCC 33406 / DSM 1761 / CIP 103989 / NBRC 15051 / NCIMB 9469 / D465</strain>
    </source>
</reference>
<feature type="domain" description="Nitrite/sulphite reductase 4Fe-4S" evidence="7">
    <location>
        <begin position="406"/>
        <end position="529"/>
    </location>
</feature>
<gene>
    <name evidence="9" type="primary">cysI</name>
    <name evidence="9" type="ordered locus">CHU_2637</name>
</gene>
<dbReference type="OrthoDB" id="9803707at2"/>
<feature type="domain" description="Nitrite/Sulfite reductase ferredoxin-like" evidence="8">
    <location>
        <begin position="332"/>
        <end position="397"/>
    </location>
</feature>
<evidence type="ECO:0000259" key="7">
    <source>
        <dbReference type="Pfam" id="PF01077"/>
    </source>
</evidence>
<dbReference type="KEGG" id="chu:CHU_2637"/>
<dbReference type="InterPro" id="IPR036136">
    <property type="entry name" value="Nit/Sulf_reduc_fer-like_dom_sf"/>
</dbReference>
<dbReference type="Pfam" id="PF01077">
    <property type="entry name" value="NIR_SIR"/>
    <property type="match status" value="2"/>
</dbReference>
<protein>
    <submittedName>
        <fullName evidence="9">Sulfite reductase (NADPH)</fullName>
        <ecNumber evidence="9">1.8.1.2</ecNumber>
    </submittedName>
</protein>
<evidence type="ECO:0000313" key="9">
    <source>
        <dbReference type="EMBL" id="ABG59889.1"/>
    </source>
</evidence>
<keyword evidence="2" id="KW-0349">Heme</keyword>
<dbReference type="GO" id="GO:0020037">
    <property type="term" value="F:heme binding"/>
    <property type="evidence" value="ECO:0007669"/>
    <property type="project" value="InterPro"/>
</dbReference>
<dbReference type="AlphaFoldDB" id="A0A6N4STW3"/>
<dbReference type="RefSeq" id="WP_011585999.1">
    <property type="nucleotide sequence ID" value="NC_008255.1"/>
</dbReference>
<evidence type="ECO:0000256" key="4">
    <source>
        <dbReference type="ARBA" id="ARBA00023002"/>
    </source>
</evidence>
<evidence type="ECO:0000256" key="6">
    <source>
        <dbReference type="ARBA" id="ARBA00023014"/>
    </source>
</evidence>
<dbReference type="SUPFAM" id="SSF56014">
    <property type="entry name" value="Nitrite and sulphite reductase 4Fe-4S domain-like"/>
    <property type="match status" value="2"/>
</dbReference>
<keyword evidence="5" id="KW-0408">Iron</keyword>
<dbReference type="Gene3D" id="3.30.413.10">
    <property type="entry name" value="Sulfite Reductase Hemoprotein, domain 1"/>
    <property type="match status" value="2"/>
</dbReference>
<evidence type="ECO:0000256" key="1">
    <source>
        <dbReference type="ARBA" id="ARBA00022485"/>
    </source>
</evidence>
<dbReference type="InterPro" id="IPR005117">
    <property type="entry name" value="NiRdtase/SiRdtase_haem-b_fer"/>
</dbReference>
<feature type="domain" description="Nitrite/sulphite reductase 4Fe-4S" evidence="7">
    <location>
        <begin position="130"/>
        <end position="285"/>
    </location>
</feature>
<dbReference type="Gene3D" id="1.20.120.330">
    <property type="entry name" value="Nucleotidyltransferases domain 2"/>
    <property type="match status" value="1"/>
</dbReference>
<organism evidence="9 10">
    <name type="scientific">Cytophaga hutchinsonii (strain ATCC 33406 / DSM 1761 / CIP 103989 / NBRC 15051 / NCIMB 9469 / D465)</name>
    <dbReference type="NCBI Taxonomy" id="269798"/>
    <lineage>
        <taxon>Bacteria</taxon>
        <taxon>Pseudomonadati</taxon>
        <taxon>Bacteroidota</taxon>
        <taxon>Cytophagia</taxon>
        <taxon>Cytophagales</taxon>
        <taxon>Cytophagaceae</taxon>
        <taxon>Cytophaga</taxon>
    </lineage>
</organism>
<name>A0A6N4STW3_CYTH3</name>
<sequence length="713" mass="79258">MSNNTQETAGFNFAPQVSAAAQADIVELSTKIKGFRDNTIDSEKFRSFRLTRGVYGQRQEGVQMIRIKLPYGKVTTDQIIRIADISDKYGSSNLHLTTRQDIQLHYVKLENAPLVWNELEEVGVTLREACGNAVRNITASYTAGVDPNEPFDVSPYAHSMFEYFLRNPICQDMGRKFKISFSTSEADTAFGFIHDLGFIPRVKTVNGKEVRGFKVLLAGGLGAQPFVAHNVHEFLEEDQLIPFSTAVIRVFDRFGERSKRHKARLKYLVNGIGVEAFMEHVAKERIAIKDKSVVIDRNRVDEIILPAVTSFTEATPVDAVKFERFVKANVFEQKQKGYFGVQLKQHLGDLKSDKARVFAAIVKKYASDDVRITVNQGWLLKFVKKEALPALFNELNEIGLAEPGFDSMADITACPGTDTCNLGISSSTGLSVEIEKMLLEEFPDTVFNKNIKIKISGCMNACGQHTIGNIGFHGMSIKNGTNVLPAMQVMLGGGLEPDGTGTIADKILKLPTRRCVEAVREILTDYDTNATEGEYFNDYYRRQVAAEKMYFYKLLKPLSDLETLTELDYIDLGHDEKYVTEVGVGECAGVMIDLVGTLILDTEEKLKWSKRLQQNATPADAIYAAYATYVCGAKAILTGEGVACNTQIAMINDFDKHLVSTNKFSIAGGSFASQVLCMSEHEPTKEFADKYIADTEQFVQQIKTYRAAALVTV</sequence>
<dbReference type="SUPFAM" id="SSF55124">
    <property type="entry name" value="Nitrite/Sulfite reductase N-terminal domain-like"/>
    <property type="match status" value="2"/>
</dbReference>
<dbReference type="PANTHER" id="PTHR32439:SF9">
    <property type="entry name" value="BLR3264 PROTEIN"/>
    <property type="match status" value="1"/>
</dbReference>
<dbReference type="EC" id="1.8.1.2" evidence="9"/>
<dbReference type="GO" id="GO:0051539">
    <property type="term" value="F:4 iron, 4 sulfur cluster binding"/>
    <property type="evidence" value="ECO:0007669"/>
    <property type="project" value="UniProtKB-KW"/>
</dbReference>
<dbReference type="EMBL" id="CP000383">
    <property type="protein sequence ID" value="ABG59889.1"/>
    <property type="molecule type" value="Genomic_DNA"/>
</dbReference>
<evidence type="ECO:0000313" key="10">
    <source>
        <dbReference type="Proteomes" id="UP000001822"/>
    </source>
</evidence>
<dbReference type="PANTHER" id="PTHR32439">
    <property type="entry name" value="FERREDOXIN--NITRITE REDUCTASE, CHLOROPLASTIC"/>
    <property type="match status" value="1"/>
</dbReference>
<dbReference type="InterPro" id="IPR051329">
    <property type="entry name" value="NIR_SIR_4Fe-4S"/>
</dbReference>
<keyword evidence="3" id="KW-0479">Metal-binding</keyword>
<dbReference type="InterPro" id="IPR006067">
    <property type="entry name" value="NO2/SO3_Rdtase_4Fe4S_dom"/>
</dbReference>
<dbReference type="InterPro" id="IPR045854">
    <property type="entry name" value="NO2/SO3_Rdtase_4Fe4S_sf"/>
</dbReference>
<dbReference type="Pfam" id="PF03460">
    <property type="entry name" value="NIR_SIR_ferr"/>
    <property type="match status" value="2"/>
</dbReference>
<dbReference type="GO" id="GO:0046872">
    <property type="term" value="F:metal ion binding"/>
    <property type="evidence" value="ECO:0007669"/>
    <property type="project" value="UniProtKB-KW"/>
</dbReference>